<evidence type="ECO:0000313" key="13">
    <source>
        <dbReference type="Proteomes" id="UP000466431"/>
    </source>
</evidence>
<comment type="catalytic activity">
    <reaction evidence="1 9">
        <text>a 4-O-methyl-thymidine in DNA + L-cysteinyl-[protein] = a thymidine in DNA + S-methyl-L-cysteinyl-[protein]</text>
        <dbReference type="Rhea" id="RHEA:53428"/>
        <dbReference type="Rhea" id="RHEA-COMP:10131"/>
        <dbReference type="Rhea" id="RHEA-COMP:10132"/>
        <dbReference type="Rhea" id="RHEA-COMP:13555"/>
        <dbReference type="Rhea" id="RHEA-COMP:13556"/>
        <dbReference type="ChEBI" id="CHEBI:29950"/>
        <dbReference type="ChEBI" id="CHEBI:82612"/>
        <dbReference type="ChEBI" id="CHEBI:137386"/>
        <dbReference type="ChEBI" id="CHEBI:137387"/>
        <dbReference type="EC" id="2.1.1.63"/>
    </reaction>
</comment>
<dbReference type="NCBIfam" id="TIGR00589">
    <property type="entry name" value="ogt"/>
    <property type="match status" value="1"/>
</dbReference>
<evidence type="ECO:0000256" key="1">
    <source>
        <dbReference type="ARBA" id="ARBA00001286"/>
    </source>
</evidence>
<dbReference type="SUPFAM" id="SSF53155">
    <property type="entry name" value="Methylated DNA-protein cysteine methyltransferase domain"/>
    <property type="match status" value="1"/>
</dbReference>
<name>A0A1X0C355_MYCCF</name>
<dbReference type="InterPro" id="IPR023546">
    <property type="entry name" value="MGMT"/>
</dbReference>
<proteinExistence type="inferred from homology"/>
<feature type="domain" description="Methylguanine DNA methyltransferase ribonuclease-like" evidence="11">
    <location>
        <begin position="35"/>
        <end position="111"/>
    </location>
</feature>
<evidence type="ECO:0000313" key="12">
    <source>
        <dbReference type="EMBL" id="BBY42993.1"/>
    </source>
</evidence>
<comment type="subcellular location">
    <subcellularLocation>
        <location evidence="9">Cytoplasm</location>
    </subcellularLocation>
</comment>
<dbReference type="EC" id="2.1.1.63" evidence="9"/>
<dbReference type="SUPFAM" id="SSF46767">
    <property type="entry name" value="Methylated DNA-protein cysteine methyltransferase, C-terminal domain"/>
    <property type="match status" value="1"/>
</dbReference>
<feature type="active site" description="Nucleophile; methyl group acceptor" evidence="9">
    <location>
        <position position="168"/>
    </location>
</feature>
<comment type="catalytic activity">
    <reaction evidence="8 9">
        <text>a 6-O-methyl-2'-deoxyguanosine in DNA + L-cysteinyl-[protein] = S-methyl-L-cysteinyl-[protein] + a 2'-deoxyguanosine in DNA</text>
        <dbReference type="Rhea" id="RHEA:24000"/>
        <dbReference type="Rhea" id="RHEA-COMP:10131"/>
        <dbReference type="Rhea" id="RHEA-COMP:10132"/>
        <dbReference type="Rhea" id="RHEA-COMP:11367"/>
        <dbReference type="Rhea" id="RHEA-COMP:11368"/>
        <dbReference type="ChEBI" id="CHEBI:29950"/>
        <dbReference type="ChEBI" id="CHEBI:82612"/>
        <dbReference type="ChEBI" id="CHEBI:85445"/>
        <dbReference type="ChEBI" id="CHEBI:85448"/>
        <dbReference type="EC" id="2.1.1.63"/>
    </reaction>
</comment>
<comment type="miscellaneous">
    <text evidence="9">This enzyme catalyzes only one turnover and therefore is not strictly catalytic. According to one definition, an enzyme is a biocatalyst that acts repeatedly and over many reaction cycles.</text>
</comment>
<accession>A0A1X0C355</accession>
<protein>
    <recommendedName>
        <fullName evidence="9">Methylated-DNA--protein-cysteine methyltransferase</fullName>
        <ecNumber evidence="9">2.1.1.63</ecNumber>
    </recommendedName>
    <alternativeName>
        <fullName evidence="9">6-O-methylguanine-DNA methyltransferase</fullName>
        <shortName evidence="9">MGMT</shortName>
    </alternativeName>
    <alternativeName>
        <fullName evidence="9">O-6-methylguanine-DNA-alkyltransferase</fullName>
    </alternativeName>
</protein>
<dbReference type="Gene3D" id="1.10.10.10">
    <property type="entry name" value="Winged helix-like DNA-binding domain superfamily/Winged helix DNA-binding domain"/>
    <property type="match status" value="1"/>
</dbReference>
<evidence type="ECO:0000256" key="4">
    <source>
        <dbReference type="ARBA" id="ARBA00022603"/>
    </source>
</evidence>
<reference evidence="12 13" key="1">
    <citation type="journal article" date="2019" name="Emerg. Microbes Infect.">
        <title>Comprehensive subspecies identification of 175 nontuberculous mycobacteria species based on 7547 genomic profiles.</title>
        <authorList>
            <person name="Matsumoto Y."/>
            <person name="Kinjo T."/>
            <person name="Motooka D."/>
            <person name="Nabeya D."/>
            <person name="Jung N."/>
            <person name="Uechi K."/>
            <person name="Horii T."/>
            <person name="Iida T."/>
            <person name="Fujita J."/>
            <person name="Nakamura S."/>
        </authorList>
    </citation>
    <scope>NUCLEOTIDE SEQUENCE [LARGE SCALE GENOMIC DNA]</scope>
    <source>
        <strain evidence="12 13">JCM 18439</strain>
    </source>
</reference>
<evidence type="ECO:0000256" key="7">
    <source>
        <dbReference type="ARBA" id="ARBA00023204"/>
    </source>
</evidence>
<dbReference type="AlphaFoldDB" id="A0A1X0C355"/>
<dbReference type="OrthoDB" id="9802228at2"/>
<dbReference type="InterPro" id="IPR001497">
    <property type="entry name" value="MethylDNA_cys_MeTrfase_AS"/>
</dbReference>
<dbReference type="Pfam" id="PF02870">
    <property type="entry name" value="Methyltransf_1N"/>
    <property type="match status" value="1"/>
</dbReference>
<dbReference type="InterPro" id="IPR014048">
    <property type="entry name" value="MethylDNA_cys_MeTrfase_DNA-bd"/>
</dbReference>
<dbReference type="GO" id="GO:0006307">
    <property type="term" value="P:DNA alkylation repair"/>
    <property type="evidence" value="ECO:0007669"/>
    <property type="project" value="UniProtKB-UniRule"/>
</dbReference>
<keyword evidence="3 9" id="KW-0963">Cytoplasm</keyword>
<evidence type="ECO:0000259" key="11">
    <source>
        <dbReference type="Pfam" id="PF02870"/>
    </source>
</evidence>
<dbReference type="HAMAP" id="MF_00772">
    <property type="entry name" value="OGT"/>
    <property type="match status" value="1"/>
</dbReference>
<dbReference type="PANTHER" id="PTHR10815">
    <property type="entry name" value="METHYLATED-DNA--PROTEIN-CYSTEINE METHYLTRANSFERASE"/>
    <property type="match status" value="1"/>
</dbReference>
<evidence type="ECO:0000256" key="8">
    <source>
        <dbReference type="ARBA" id="ARBA00049348"/>
    </source>
</evidence>
<evidence type="ECO:0000256" key="6">
    <source>
        <dbReference type="ARBA" id="ARBA00022763"/>
    </source>
</evidence>
<dbReference type="InterPro" id="IPR008332">
    <property type="entry name" value="MethylG_MeTrfase_N"/>
</dbReference>
<dbReference type="FunFam" id="1.10.10.10:FF:000214">
    <property type="entry name" value="Methylated-DNA--protein-cysteine methyltransferase"/>
    <property type="match status" value="1"/>
</dbReference>
<evidence type="ECO:0000256" key="2">
    <source>
        <dbReference type="ARBA" id="ARBA00008711"/>
    </source>
</evidence>
<keyword evidence="7 9" id="KW-0234">DNA repair</keyword>
<dbReference type="Pfam" id="PF01035">
    <property type="entry name" value="DNA_binding_1"/>
    <property type="match status" value="1"/>
</dbReference>
<dbReference type="STRING" id="1249101.BST21_01830"/>
<keyword evidence="6 9" id="KW-0227">DNA damage</keyword>
<dbReference type="PANTHER" id="PTHR10815:SF5">
    <property type="entry name" value="METHYLATED-DNA--PROTEIN-CYSTEINE METHYLTRANSFERASE"/>
    <property type="match status" value="1"/>
</dbReference>
<comment type="function">
    <text evidence="9">Involved in the cellular defense against the biological effects of O6-methylguanine (O6-MeG) and O4-methylthymine (O4-MeT) in DNA. Repairs the methylated nucleobase in DNA by stoichiometrically transferring the methyl group to a cysteine residue in the enzyme. This is a suicide reaction: the enzyme is irreversibly inactivated.</text>
</comment>
<evidence type="ECO:0000256" key="9">
    <source>
        <dbReference type="HAMAP-Rule" id="MF_00772"/>
    </source>
</evidence>
<evidence type="ECO:0000256" key="5">
    <source>
        <dbReference type="ARBA" id="ARBA00022679"/>
    </source>
</evidence>
<dbReference type="KEGG" id="mcee:MCEL_12880"/>
<comment type="similarity">
    <text evidence="2 9">Belongs to the MGMT family.</text>
</comment>
<keyword evidence="5 9" id="KW-0808">Transferase</keyword>
<dbReference type="GO" id="GO:0005737">
    <property type="term" value="C:cytoplasm"/>
    <property type="evidence" value="ECO:0007669"/>
    <property type="project" value="UniProtKB-SubCell"/>
</dbReference>
<dbReference type="InterPro" id="IPR036631">
    <property type="entry name" value="MGMT_N_sf"/>
</dbReference>
<organism evidence="12 13">
    <name type="scientific">Mycolicibacterium celeriflavum</name>
    <name type="common">Mycobacterium celeriflavum</name>
    <dbReference type="NCBI Taxonomy" id="1249101"/>
    <lineage>
        <taxon>Bacteria</taxon>
        <taxon>Bacillati</taxon>
        <taxon>Actinomycetota</taxon>
        <taxon>Actinomycetes</taxon>
        <taxon>Mycobacteriales</taxon>
        <taxon>Mycobacteriaceae</taxon>
        <taxon>Mycolicibacterium</taxon>
    </lineage>
</organism>
<dbReference type="PROSITE" id="PS00374">
    <property type="entry name" value="MGMT"/>
    <property type="match status" value="1"/>
</dbReference>
<sequence length="197" mass="21335">MTANLFDALHPDPETLDRLHRRLEHAADDGGVLDIAYRTIDSPVGPLLLAATSAGLVRVAFDVEGHDTALRRLAEVVSPRILRAPSRLDTVARQLDEYFAKRRTVFEVPIDMRLTAGFRRSVIEHLRDIGYGRRESYATVAAAVGNPRAVRAVGTACAHNPLPVVIPCHRVVRSDGSTGQYVGGPAAKSALLDLEAA</sequence>
<keyword evidence="4 9" id="KW-0489">Methyltransferase</keyword>
<gene>
    <name evidence="12" type="primary">ogt</name>
    <name evidence="12" type="ORF">MCEL_12880</name>
</gene>
<evidence type="ECO:0000256" key="3">
    <source>
        <dbReference type="ARBA" id="ARBA00022490"/>
    </source>
</evidence>
<dbReference type="GO" id="GO:0032259">
    <property type="term" value="P:methylation"/>
    <property type="evidence" value="ECO:0007669"/>
    <property type="project" value="UniProtKB-KW"/>
</dbReference>
<keyword evidence="13" id="KW-1185">Reference proteome</keyword>
<dbReference type="GO" id="GO:0003908">
    <property type="term" value="F:methylated-DNA-[protein]-cysteine S-methyltransferase activity"/>
    <property type="evidence" value="ECO:0007669"/>
    <property type="project" value="UniProtKB-UniRule"/>
</dbReference>
<dbReference type="Gene3D" id="3.30.160.70">
    <property type="entry name" value="Methylated DNA-protein cysteine methyltransferase domain"/>
    <property type="match status" value="1"/>
</dbReference>
<evidence type="ECO:0000259" key="10">
    <source>
        <dbReference type="Pfam" id="PF01035"/>
    </source>
</evidence>
<dbReference type="InterPro" id="IPR036388">
    <property type="entry name" value="WH-like_DNA-bd_sf"/>
</dbReference>
<dbReference type="Proteomes" id="UP000466431">
    <property type="component" value="Chromosome"/>
</dbReference>
<feature type="domain" description="Methylated-DNA-[protein]-cysteine S-methyltransferase DNA binding" evidence="10">
    <location>
        <begin position="118"/>
        <end position="196"/>
    </location>
</feature>
<dbReference type="EMBL" id="AP022591">
    <property type="protein sequence ID" value="BBY42993.1"/>
    <property type="molecule type" value="Genomic_DNA"/>
</dbReference>
<dbReference type="InterPro" id="IPR036217">
    <property type="entry name" value="MethylDNA_cys_MeTrfase_DNAb"/>
</dbReference>
<dbReference type="RefSeq" id="WP_082999985.1">
    <property type="nucleotide sequence ID" value="NZ_AP022591.1"/>
</dbReference>
<dbReference type="CDD" id="cd06445">
    <property type="entry name" value="ATase"/>
    <property type="match status" value="1"/>
</dbReference>